<protein>
    <submittedName>
        <fullName evidence="1">Uncharacterized protein</fullName>
    </submittedName>
</protein>
<evidence type="ECO:0000313" key="1">
    <source>
        <dbReference type="EMBL" id="KAG9219226.1"/>
    </source>
</evidence>
<sequence length="709" mass="78406">MYNGIGLTTPRGSGTNGYVVRNLSTLRSHQSSQDRASAWDVAPPKHREPDEGILEHERKRKVEVKCLELQLELEDKGVEEEQIEEQVSALRTKLLANLSSLEASAKSLKASDTHGLAAAKKSELSKMARALGTRTDYVEGDAFDREKQEENRQKRMAEREEREKRSKEERAKMEEQKAKWEAEKRERERLRRREEDRIRRERESGDLRRKDSRMPPPPLPPSRDRDDRRDDFRGGNLAVVRGLVLIHARPLHRLADDPALLLQLAQGLAHDRGPQWPVDVVPPPVRPRLRCALDEHVRLAPVADLVMYLCHPLVDPVLPARVLLPLAVAAAPCAMRDENVRRQGGEHILLRPTLLCLSTLAEEAKPLPSFPCTKYQAPTHIVSTPSAHTSEILDRSAKYILPVYARPQFALSHGKGSWVWDVDGNKYLDFSAGIAVNALGHADDGVVQVLAEQAGKLLHTSNVYHHEWAGKLAELLVTLTAKEGGLGFAAGQTHPSPPSAKVFFSNSGTEANEGALKVARKVGKERWAAAKPGRNWDDAACDKTRILCFEHSFHGRSMGALSVTSNPKYQKPFLPLIPGVDVGTFNDFASIDALITDQTCAVILEPIQGEGGIGVAQTEWLKAVRQKCDEVGAILIYDEIQCGLYRSGTLWAHSSLPVECHPDIVTMAKPLANGYPIGSVLLRDSVSDSMTAGEFISPTFDGFLGLPIA</sequence>
<accession>A0ACB7IMZ7</accession>
<name>A0ACB7IMZ7_PLECO</name>
<keyword evidence="2" id="KW-1185">Reference proteome</keyword>
<dbReference type="Proteomes" id="UP000824881">
    <property type="component" value="Unassembled WGS sequence"/>
</dbReference>
<gene>
    <name evidence="1" type="ORF">CCMSSC00406_0001636</name>
</gene>
<dbReference type="EMBL" id="WQMT02000009">
    <property type="protein sequence ID" value="KAG9219226.1"/>
    <property type="molecule type" value="Genomic_DNA"/>
</dbReference>
<evidence type="ECO:0000313" key="2">
    <source>
        <dbReference type="Proteomes" id="UP000824881"/>
    </source>
</evidence>
<proteinExistence type="predicted"/>
<organism evidence="1 2">
    <name type="scientific">Pleurotus cornucopiae</name>
    <name type="common">Cornucopia mushroom</name>
    <dbReference type="NCBI Taxonomy" id="5321"/>
    <lineage>
        <taxon>Eukaryota</taxon>
        <taxon>Fungi</taxon>
        <taxon>Dikarya</taxon>
        <taxon>Basidiomycota</taxon>
        <taxon>Agaricomycotina</taxon>
        <taxon>Agaricomycetes</taxon>
        <taxon>Agaricomycetidae</taxon>
        <taxon>Agaricales</taxon>
        <taxon>Pleurotineae</taxon>
        <taxon>Pleurotaceae</taxon>
        <taxon>Pleurotus</taxon>
    </lineage>
</organism>
<comment type="caution">
    <text evidence="1">The sequence shown here is derived from an EMBL/GenBank/DDBJ whole genome shotgun (WGS) entry which is preliminary data.</text>
</comment>
<reference evidence="1 2" key="1">
    <citation type="journal article" date="2021" name="Appl. Environ. Microbiol.">
        <title>Genetic linkage and physical mapping for an oyster mushroom Pleurotus cornucopiae and QTL analysis for the trait cap color.</title>
        <authorList>
            <person name="Zhang Y."/>
            <person name="Gao W."/>
            <person name="Sonnenberg A."/>
            <person name="Chen Q."/>
            <person name="Zhang J."/>
            <person name="Huang C."/>
        </authorList>
    </citation>
    <scope>NUCLEOTIDE SEQUENCE [LARGE SCALE GENOMIC DNA]</scope>
    <source>
        <strain evidence="1">CCMSSC00406</strain>
    </source>
</reference>